<dbReference type="EMBL" id="BAABBE010000065">
    <property type="protein sequence ID" value="GAA3687993.1"/>
    <property type="molecule type" value="Genomic_DNA"/>
</dbReference>
<organism evidence="2 3">
    <name type="scientific">Lentzea roselyniae</name>
    <dbReference type="NCBI Taxonomy" id="531940"/>
    <lineage>
        <taxon>Bacteria</taxon>
        <taxon>Bacillati</taxon>
        <taxon>Actinomycetota</taxon>
        <taxon>Actinomycetes</taxon>
        <taxon>Pseudonocardiales</taxon>
        <taxon>Pseudonocardiaceae</taxon>
        <taxon>Lentzea</taxon>
    </lineage>
</organism>
<feature type="region of interest" description="Disordered" evidence="1">
    <location>
        <begin position="1"/>
        <end position="27"/>
    </location>
</feature>
<sequence>MVKRQTDSSTNTEQRESASGLAGRLVGDVRRRAEPERSHSVACNLLEADPALVAERPGQTVIADKHYYGRDFEHALRTAGMVLMRQARKDEAARPGARLFTPLRQTIESINQTFKGQLELERHGGRTPAEVIARVLQRILALTAAMWTTTRPTSRPNAH</sequence>
<gene>
    <name evidence="2" type="ORF">GCM10022267_88430</name>
</gene>
<evidence type="ECO:0000313" key="2">
    <source>
        <dbReference type="EMBL" id="GAA3687993.1"/>
    </source>
</evidence>
<comment type="caution">
    <text evidence="2">The sequence shown here is derived from an EMBL/GenBank/DDBJ whole genome shotgun (WGS) entry which is preliminary data.</text>
</comment>
<dbReference type="Proteomes" id="UP001500711">
    <property type="component" value="Unassembled WGS sequence"/>
</dbReference>
<reference evidence="3" key="1">
    <citation type="journal article" date="2019" name="Int. J. Syst. Evol. Microbiol.">
        <title>The Global Catalogue of Microorganisms (GCM) 10K type strain sequencing project: providing services to taxonomists for standard genome sequencing and annotation.</title>
        <authorList>
            <consortium name="The Broad Institute Genomics Platform"/>
            <consortium name="The Broad Institute Genome Sequencing Center for Infectious Disease"/>
            <person name="Wu L."/>
            <person name="Ma J."/>
        </authorList>
    </citation>
    <scope>NUCLEOTIDE SEQUENCE [LARGE SCALE GENOMIC DNA]</scope>
    <source>
        <strain evidence="3">JCM 17494</strain>
    </source>
</reference>
<protein>
    <recommendedName>
        <fullName evidence="4">Transposase DDE domain-containing protein</fullName>
    </recommendedName>
</protein>
<evidence type="ECO:0000256" key="1">
    <source>
        <dbReference type="SAM" id="MobiDB-lite"/>
    </source>
</evidence>
<evidence type="ECO:0000313" key="3">
    <source>
        <dbReference type="Proteomes" id="UP001500711"/>
    </source>
</evidence>
<keyword evidence="3" id="KW-1185">Reference proteome</keyword>
<name>A0ABP7CGA0_9PSEU</name>
<proteinExistence type="predicted"/>
<accession>A0ABP7CGA0</accession>
<evidence type="ECO:0008006" key="4">
    <source>
        <dbReference type="Google" id="ProtNLM"/>
    </source>
</evidence>